<evidence type="ECO:0000256" key="1">
    <source>
        <dbReference type="ARBA" id="ARBA00007345"/>
    </source>
</evidence>
<dbReference type="Pfam" id="PF00203">
    <property type="entry name" value="Ribosomal_S19"/>
    <property type="match status" value="1"/>
</dbReference>
<dbReference type="GO" id="GO:1990904">
    <property type="term" value="C:ribonucleoprotein complex"/>
    <property type="evidence" value="ECO:0007669"/>
    <property type="project" value="UniProtKB-KW"/>
</dbReference>
<dbReference type="EMBL" id="AB665055">
    <property type="protein sequence ID" value="BBD21427.1"/>
    <property type="molecule type" value="Genomic_DNA"/>
</dbReference>
<evidence type="ECO:0000256" key="2">
    <source>
        <dbReference type="ARBA" id="ARBA00022980"/>
    </source>
</evidence>
<organism evidence="5">
    <name type="scientific">Babesia rodhaini</name>
    <dbReference type="NCBI Taxonomy" id="5870"/>
    <lineage>
        <taxon>Eukaryota</taxon>
        <taxon>Sar</taxon>
        <taxon>Alveolata</taxon>
        <taxon>Apicomplexa</taxon>
        <taxon>Aconoidasida</taxon>
        <taxon>Piroplasmida</taxon>
        <taxon>Babesiidae</taxon>
        <taxon>Babesia</taxon>
    </lineage>
</organism>
<name>A0A455R4S9_BABRO</name>
<dbReference type="GO" id="GO:0005840">
    <property type="term" value="C:ribosome"/>
    <property type="evidence" value="ECO:0007669"/>
    <property type="project" value="UniProtKB-KW"/>
</dbReference>
<protein>
    <submittedName>
        <fullName evidence="5">Ribosomal protein S19</fullName>
    </submittedName>
</protein>
<evidence type="ECO:0000256" key="4">
    <source>
        <dbReference type="RuleBase" id="RU003485"/>
    </source>
</evidence>
<keyword evidence="2 4" id="KW-0689">Ribosomal protein</keyword>
<accession>A0A455R4S9</accession>
<comment type="similarity">
    <text evidence="1 4">Belongs to the universal ribosomal protein uS19 family.</text>
</comment>
<dbReference type="SUPFAM" id="SSF54570">
    <property type="entry name" value="Ribosomal protein S19"/>
    <property type="match status" value="1"/>
</dbReference>
<dbReference type="PIRSF" id="PIRSF002144">
    <property type="entry name" value="Ribosomal_S19"/>
    <property type="match status" value="1"/>
</dbReference>
<reference evidence="5" key="1">
    <citation type="submission" date="2011-08" db="EMBL/GenBank/DDBJ databases">
        <title>Complete nucleotide sequence of the plastid genome from the apicomplexan parasite Babesia rodhaini.</title>
        <authorList>
            <person name="Hikosaka K."/>
            <person name="Arisue N."/>
            <person name="Tsuji N."/>
            <person name="Horii T."/>
            <person name="Kita K."/>
            <person name="Tanabe K."/>
        </authorList>
    </citation>
    <scope>NUCLEOTIDE SEQUENCE</scope>
    <source>
        <strain evidence="5">Australian</strain>
    </source>
</reference>
<dbReference type="GO" id="GO:0003735">
    <property type="term" value="F:structural constituent of ribosome"/>
    <property type="evidence" value="ECO:0007669"/>
    <property type="project" value="InterPro"/>
</dbReference>
<evidence type="ECO:0000313" key="5">
    <source>
        <dbReference type="EMBL" id="BBD21427.1"/>
    </source>
</evidence>
<dbReference type="PRINTS" id="PR00975">
    <property type="entry name" value="RIBOSOMALS19"/>
</dbReference>
<keyword evidence="3 4" id="KW-0687">Ribonucleoprotein</keyword>
<dbReference type="GO" id="GO:0006412">
    <property type="term" value="P:translation"/>
    <property type="evidence" value="ECO:0007669"/>
    <property type="project" value="InterPro"/>
</dbReference>
<dbReference type="InterPro" id="IPR023575">
    <property type="entry name" value="Ribosomal_uS19_SF"/>
</dbReference>
<dbReference type="AlphaFoldDB" id="A0A455R4S9"/>
<proteinExistence type="inferred from homology"/>
<dbReference type="InterPro" id="IPR002222">
    <property type="entry name" value="Ribosomal_uS19"/>
</dbReference>
<gene>
    <name evidence="5" type="primary">rps19</name>
</gene>
<evidence type="ECO:0000256" key="3">
    <source>
        <dbReference type="ARBA" id="ARBA00023274"/>
    </source>
</evidence>
<sequence>MIINNLWKKIILDNNFYRKILNKKIEYKKIIVKTRNKNIILYNYLLNSIIKVYNGKNYIPIYVNDNKLGYRLKDFLSTINKKNNNFFLKNKIIKKCQK</sequence>
<dbReference type="Gene3D" id="3.30.860.10">
    <property type="entry name" value="30s Ribosomal Protein S19, Chain A"/>
    <property type="match status" value="1"/>
</dbReference>